<dbReference type="Proteomes" id="UP000030706">
    <property type="component" value="Unassembled WGS sequence"/>
</dbReference>
<gene>
    <name evidence="1" type="ORF">M438DRAFT_144561</name>
</gene>
<protein>
    <submittedName>
        <fullName evidence="1">Uncharacterized protein</fullName>
    </submittedName>
</protein>
<evidence type="ECO:0000313" key="2">
    <source>
        <dbReference type="Proteomes" id="UP000030706"/>
    </source>
</evidence>
<proteinExistence type="predicted"/>
<reference evidence="1 2" key="1">
    <citation type="journal article" date="2014" name="BMC Genomics">
        <title>Genome sequencing of four Aureobasidium pullulans varieties: biotechnological potential, stress tolerance, and description of new species.</title>
        <authorList>
            <person name="Gostin Ar C."/>
            <person name="Ohm R.A."/>
            <person name="Kogej T."/>
            <person name="Sonjak S."/>
            <person name="Turk M."/>
            <person name="Zajc J."/>
            <person name="Zalar P."/>
            <person name="Grube M."/>
            <person name="Sun H."/>
            <person name="Han J."/>
            <person name="Sharma A."/>
            <person name="Chiniquy J."/>
            <person name="Ngan C.Y."/>
            <person name="Lipzen A."/>
            <person name="Barry K."/>
            <person name="Grigoriev I.V."/>
            <person name="Gunde-Cimerman N."/>
        </authorList>
    </citation>
    <scope>NUCLEOTIDE SEQUENCE [LARGE SCALE GENOMIC DNA]</scope>
    <source>
        <strain evidence="1 2">EXF-150</strain>
    </source>
</reference>
<accession>A0A074X2S3</accession>
<dbReference type="EMBL" id="KL585004">
    <property type="protein sequence ID" value="KEQ79668.1"/>
    <property type="molecule type" value="Genomic_DNA"/>
</dbReference>
<keyword evidence="2" id="KW-1185">Reference proteome</keyword>
<dbReference type="GeneID" id="40741233"/>
<sequence length="80" mass="8456">MVEGLTGWPVCGASSLSHPTSAGEANSVLDWIRIPTCHPLTSSSSSRSSRCISPRCLKLPIHTGFLSCFLQSASRSSFCG</sequence>
<dbReference type="HOGENOM" id="CLU_2589331_0_0_1"/>
<dbReference type="RefSeq" id="XP_029755855.1">
    <property type="nucleotide sequence ID" value="XM_029898927.1"/>
</dbReference>
<organism evidence="1 2">
    <name type="scientific">Aureobasidium pullulans EXF-150</name>
    <dbReference type="NCBI Taxonomy" id="1043002"/>
    <lineage>
        <taxon>Eukaryota</taxon>
        <taxon>Fungi</taxon>
        <taxon>Dikarya</taxon>
        <taxon>Ascomycota</taxon>
        <taxon>Pezizomycotina</taxon>
        <taxon>Dothideomycetes</taxon>
        <taxon>Dothideomycetidae</taxon>
        <taxon>Dothideales</taxon>
        <taxon>Saccotheciaceae</taxon>
        <taxon>Aureobasidium</taxon>
    </lineage>
</organism>
<dbReference type="AlphaFoldDB" id="A0A074X2S3"/>
<evidence type="ECO:0000313" key="1">
    <source>
        <dbReference type="EMBL" id="KEQ79668.1"/>
    </source>
</evidence>
<name>A0A074X2S3_AURPU</name>